<keyword evidence="1" id="KW-1133">Transmembrane helix</keyword>
<gene>
    <name evidence="2" type="ORF">A361_28605</name>
</gene>
<dbReference type="KEGG" id="bon:A361_28605"/>
<protein>
    <recommendedName>
        <fullName evidence="4">SAF domain-containing protein</fullName>
    </recommendedName>
</protein>
<evidence type="ECO:0008006" key="4">
    <source>
        <dbReference type="Google" id="ProtNLM"/>
    </source>
</evidence>
<keyword evidence="1" id="KW-0812">Transmembrane</keyword>
<keyword evidence="2" id="KW-0614">Plasmid</keyword>
<proteinExistence type="predicted"/>
<geneLocation type="plasmid" evidence="3">
    <name>pbo1</name>
</geneLocation>
<dbReference type="eggNOG" id="ENOG5033DYK">
    <property type="taxonomic scope" value="Bacteria"/>
</dbReference>
<reference evidence="2 3" key="1">
    <citation type="submission" date="2016-04" db="EMBL/GenBank/DDBJ databases">
        <title>Complete genome sequence of Bacillus oceanisediminis strain 2691.</title>
        <authorList>
            <person name="Jeong H."/>
            <person name="Kim H.J."/>
            <person name="Lee D.-W."/>
        </authorList>
    </citation>
    <scope>NUCLEOTIDE SEQUENCE [LARGE SCALE GENOMIC DNA]</scope>
    <source>
        <strain evidence="2 3">2691</strain>
        <plasmid evidence="3">pbo1</plasmid>
    </source>
</reference>
<name>A0A160MI46_9BACI</name>
<evidence type="ECO:0000256" key="1">
    <source>
        <dbReference type="SAM" id="Phobius"/>
    </source>
</evidence>
<feature type="transmembrane region" description="Helical" evidence="1">
    <location>
        <begin position="7"/>
        <end position="27"/>
    </location>
</feature>
<dbReference type="RefSeq" id="WP_019379626.1">
    <property type="nucleotide sequence ID" value="NZ_CP015507.1"/>
</dbReference>
<evidence type="ECO:0000313" key="3">
    <source>
        <dbReference type="Proteomes" id="UP000077856"/>
    </source>
</evidence>
<keyword evidence="1" id="KW-0472">Membrane</keyword>
<dbReference type="EMBL" id="CP015507">
    <property type="protein sequence ID" value="AND43129.1"/>
    <property type="molecule type" value="Genomic_DNA"/>
</dbReference>
<sequence>MKPGVKIALGIFTSVATAGFIFVYDFYIKDRIDSAEVVVVKAGEEILKSESITKNKLAIERRPKEALIDDVVLAQDMDQIVGQDSSVNIVGNSMISTKMIDFEQLIPDETEGEAIRPITKEMIYAQPGSLRRKDSIDIYLVNQDGTTNLITNGAPEVTSETKEETDSKEAESKEKVEINTSVNTKPFLKDVRVVYVKDSGNKEVVSAAEGNKGDKRLDATSTISDLEVILNEEDFTKLMGEVLGKGARLYITYH</sequence>
<dbReference type="AlphaFoldDB" id="A0A160MI46"/>
<evidence type="ECO:0000313" key="2">
    <source>
        <dbReference type="EMBL" id="AND43129.1"/>
    </source>
</evidence>
<dbReference type="Proteomes" id="UP000077856">
    <property type="component" value="Plasmid pBO1"/>
</dbReference>
<accession>A0A160MI46</accession>
<organism evidence="2 3">
    <name type="scientific">Cytobacillus oceanisediminis 2691</name>
    <dbReference type="NCBI Taxonomy" id="1196031"/>
    <lineage>
        <taxon>Bacteria</taxon>
        <taxon>Bacillati</taxon>
        <taxon>Bacillota</taxon>
        <taxon>Bacilli</taxon>
        <taxon>Bacillales</taxon>
        <taxon>Bacillaceae</taxon>
        <taxon>Cytobacillus</taxon>
    </lineage>
</organism>